<comment type="subcellular location">
    <subcellularLocation>
        <location evidence="1">Cell outer membrane</location>
        <topology evidence="1">Multi-pass membrane protein</topology>
    </subcellularLocation>
</comment>
<dbReference type="OrthoDB" id="893691at2"/>
<keyword evidence="1" id="KW-0812">Transmembrane</keyword>
<evidence type="ECO:0000256" key="1">
    <source>
        <dbReference type="PROSITE-ProRule" id="PRU01360"/>
    </source>
</evidence>
<dbReference type="Proteomes" id="UP000184513">
    <property type="component" value="Unassembled WGS sequence"/>
</dbReference>
<evidence type="ECO:0000259" key="3">
    <source>
        <dbReference type="Pfam" id="PF07715"/>
    </source>
</evidence>
<dbReference type="InterPro" id="IPR039426">
    <property type="entry name" value="TonB-dep_rcpt-like"/>
</dbReference>
<dbReference type="Gene3D" id="1.20.120.1490">
    <property type="match status" value="1"/>
</dbReference>
<dbReference type="Pfam" id="PF13801">
    <property type="entry name" value="Metal_resist"/>
    <property type="match status" value="1"/>
</dbReference>
<feature type="signal peptide" evidence="2">
    <location>
        <begin position="1"/>
        <end position="18"/>
    </location>
</feature>
<dbReference type="InterPro" id="IPR025961">
    <property type="entry name" value="Metal_resist"/>
</dbReference>
<organism evidence="4 5">
    <name type="scientific">Cyclobacterium lianum</name>
    <dbReference type="NCBI Taxonomy" id="388280"/>
    <lineage>
        <taxon>Bacteria</taxon>
        <taxon>Pseudomonadati</taxon>
        <taxon>Bacteroidota</taxon>
        <taxon>Cytophagia</taxon>
        <taxon>Cytophagales</taxon>
        <taxon>Cyclobacteriaceae</taxon>
        <taxon>Cyclobacterium</taxon>
    </lineage>
</organism>
<proteinExistence type="inferred from homology"/>
<protein>
    <submittedName>
        <fullName evidence="4">TonB-dependent outer membrane receptor, SusC/RagA subfamily, signature region</fullName>
    </submittedName>
</protein>
<evidence type="ECO:0000313" key="4">
    <source>
        <dbReference type="EMBL" id="SHM52484.1"/>
    </source>
</evidence>
<feature type="chain" id="PRO_5009927238" evidence="2">
    <location>
        <begin position="19"/>
        <end position="217"/>
    </location>
</feature>
<comment type="similarity">
    <text evidence="1">Belongs to the TonB-dependent receptor family.</text>
</comment>
<evidence type="ECO:0000256" key="2">
    <source>
        <dbReference type="SAM" id="SignalP"/>
    </source>
</evidence>
<dbReference type="EMBL" id="FRCY01000002">
    <property type="protein sequence ID" value="SHM52484.1"/>
    <property type="molecule type" value="Genomic_DNA"/>
</dbReference>
<keyword evidence="1" id="KW-0998">Cell outer membrane</keyword>
<dbReference type="GO" id="GO:0009279">
    <property type="term" value="C:cell outer membrane"/>
    <property type="evidence" value="ECO:0007669"/>
    <property type="project" value="UniProtKB-SubCell"/>
</dbReference>
<keyword evidence="5" id="KW-1185">Reference proteome</keyword>
<dbReference type="InterPro" id="IPR012910">
    <property type="entry name" value="Plug_dom"/>
</dbReference>
<keyword evidence="1" id="KW-0813">Transport</keyword>
<name>A0A1M7JHI9_9BACT</name>
<keyword evidence="4" id="KW-0675">Receptor</keyword>
<keyword evidence="1" id="KW-1134">Transmembrane beta strand</keyword>
<dbReference type="Pfam" id="PF07715">
    <property type="entry name" value="Plug"/>
    <property type="match status" value="1"/>
</dbReference>
<accession>A0A1M7JHI9</accession>
<gene>
    <name evidence="4" type="ORF">SAMN04488057_10218</name>
</gene>
<feature type="domain" description="TonB-dependent receptor plug" evidence="3">
    <location>
        <begin position="134"/>
        <end position="210"/>
    </location>
</feature>
<evidence type="ECO:0000313" key="5">
    <source>
        <dbReference type="Proteomes" id="UP000184513"/>
    </source>
</evidence>
<dbReference type="AlphaFoldDB" id="A0A1M7JHI9"/>
<dbReference type="SUPFAM" id="SSF56935">
    <property type="entry name" value="Porins"/>
    <property type="match status" value="1"/>
</dbReference>
<reference evidence="4 5" key="1">
    <citation type="submission" date="2016-11" db="EMBL/GenBank/DDBJ databases">
        <authorList>
            <person name="Jaros S."/>
            <person name="Januszkiewicz K."/>
            <person name="Wedrychowicz H."/>
        </authorList>
    </citation>
    <scope>NUCLEOTIDE SEQUENCE [LARGE SCALE GENOMIC DNA]</scope>
    <source>
        <strain evidence="4 5">CGMCC 1.6102</strain>
    </source>
</reference>
<sequence>MKTVFVLLLLLLANFTHAQDLFQDHLYAADLVMSQRDKINLTDQQATAIKEIHSKNAGEFSVLKWDLEAATSGLKELMDNTKVDMHAIEKQMDKVLSLENQLKKLQLGTLVAIKNELTEQQQQQLDKTKPGGAVNVIGYGNNNFTNKNQSIRIVDSNGGNDNPLYLVIDDGKEKMVENLTAIQPDDIESVSVLKGPSAVKKYGAKGKNGVVVITLKQ</sequence>
<keyword evidence="2" id="KW-0732">Signal</keyword>
<keyword evidence="1" id="KW-0472">Membrane</keyword>
<dbReference type="STRING" id="388280.SAMN04488057_10218"/>
<dbReference type="PROSITE" id="PS52016">
    <property type="entry name" value="TONB_DEPENDENT_REC_3"/>
    <property type="match status" value="1"/>
</dbReference>
<dbReference type="RefSeq" id="WP_073091598.1">
    <property type="nucleotide sequence ID" value="NZ_FRCY01000002.1"/>
</dbReference>